<dbReference type="EMBL" id="LS974625">
    <property type="protein sequence ID" value="CAG7863193.1"/>
    <property type="molecule type" value="Genomic_DNA"/>
</dbReference>
<evidence type="ECO:0000256" key="1">
    <source>
        <dbReference type="SAM" id="MobiDB-lite"/>
    </source>
</evidence>
<sequence>VCTDGQPRTSCVCWRTPTDVMTNVLICVLIESHGRPVCADGHKRTHTDTHRQPRTSCVCWRTPMNVLCVLNRQPTGAKITRTVHGKGQRAESKDQRADMCTDGLPLTHERPVCADGHTRTSSTDILCVLTDSHGRPVCADGHTRTSYVLCVLTYTHEHTQTATYILCLLADTHGRPVCTEQTDHVGQNHPNSPREGPARASVLSPRTNVLICVLMDSHGHPVCADRHTRTHIQPRTSCTATDVLCVPTDTHGRLVCADRHPKTSCVHGRPVCADGQPQTSCPRMSSVCWRTPTDVLCVLNTQPTWAKITQTVHGKGQRAESKDQRADMCTDGQPRTFCTDTHGHTQTATDVLCVLTDTHSRPVSTDSHRRPVCAGGHPRTSCVHLVCAGGHPQTSCVPPGPKSPKQFMGRASVLSPRTNVLICVLMDSHERSVTNVLICVLMDNHRRPVCADGYTRTHMDSHGHPVCADGHTRTSCPTWDKISQTVHGKGQSAESKDQRADMSTDVLCVLADTHGHTRPVTDVLCVMTDSHRCPPRTSCVCWRIPTDVLCVLTDTHRRPVCTEQTAHVGQNHPNSPREGPGC</sequence>
<proteinExistence type="predicted"/>
<dbReference type="Proteomes" id="UP000694005">
    <property type="component" value="Chromosome A09"/>
</dbReference>
<dbReference type="Gramene" id="A09p36600.2_BraZ1">
    <property type="protein sequence ID" value="A09p36600.2_BraZ1.CDS"/>
    <property type="gene ID" value="A09g36600.2_BraZ1"/>
</dbReference>
<gene>
    <name evidence="2" type="ORF">BRAPAZ1V2_A09P36600.2</name>
</gene>
<accession>A0A8D9CUW0</accession>
<evidence type="ECO:0000313" key="3">
    <source>
        <dbReference type="Proteomes" id="UP000694005"/>
    </source>
</evidence>
<feature type="non-terminal residue" evidence="2">
    <location>
        <position position="582"/>
    </location>
</feature>
<dbReference type="AlphaFoldDB" id="A0A8D9CUW0"/>
<feature type="region of interest" description="Disordered" evidence="1">
    <location>
        <begin position="180"/>
        <end position="200"/>
    </location>
</feature>
<evidence type="ECO:0000313" key="2">
    <source>
        <dbReference type="EMBL" id="CAG7863193.1"/>
    </source>
</evidence>
<organism evidence="2 3">
    <name type="scientific">Brassica campestris</name>
    <name type="common">Field mustard</name>
    <dbReference type="NCBI Taxonomy" id="3711"/>
    <lineage>
        <taxon>Eukaryota</taxon>
        <taxon>Viridiplantae</taxon>
        <taxon>Streptophyta</taxon>
        <taxon>Embryophyta</taxon>
        <taxon>Tracheophyta</taxon>
        <taxon>Spermatophyta</taxon>
        <taxon>Magnoliopsida</taxon>
        <taxon>eudicotyledons</taxon>
        <taxon>Gunneridae</taxon>
        <taxon>Pentapetalae</taxon>
        <taxon>rosids</taxon>
        <taxon>malvids</taxon>
        <taxon>Brassicales</taxon>
        <taxon>Brassicaceae</taxon>
        <taxon>Brassiceae</taxon>
        <taxon>Brassica</taxon>
    </lineage>
</organism>
<protein>
    <submittedName>
        <fullName evidence="2">Uncharacterized protein</fullName>
    </submittedName>
</protein>
<name>A0A8D9CUW0_BRACM</name>
<reference evidence="2 3" key="1">
    <citation type="submission" date="2021-07" db="EMBL/GenBank/DDBJ databases">
        <authorList>
            <consortium name="Genoscope - CEA"/>
            <person name="William W."/>
        </authorList>
    </citation>
    <scope>NUCLEOTIDE SEQUENCE [LARGE SCALE GENOMIC DNA]</scope>
</reference>